<dbReference type="InterPro" id="IPR051449">
    <property type="entry name" value="ABC-2_transporter_component"/>
</dbReference>
<dbReference type="InterPro" id="IPR013525">
    <property type="entry name" value="ABC2_TM"/>
</dbReference>
<feature type="transmembrane region" description="Helical" evidence="9">
    <location>
        <begin position="415"/>
        <end position="437"/>
    </location>
</feature>
<evidence type="ECO:0000313" key="11">
    <source>
        <dbReference type="EnsemblMetazoa" id="XP_030833704"/>
    </source>
</evidence>
<protein>
    <recommendedName>
        <fullName evidence="10">ABC transmembrane type-2 domain-containing protein</fullName>
    </recommendedName>
</protein>
<accession>A0A7M7NB22</accession>
<proteinExistence type="inferred from homology"/>
<keyword evidence="7 9" id="KW-0472">Membrane</keyword>
<dbReference type="RefSeq" id="XP_030833704.1">
    <property type="nucleotide sequence ID" value="XM_030977844.1"/>
</dbReference>
<evidence type="ECO:0000256" key="4">
    <source>
        <dbReference type="ARBA" id="ARBA00022475"/>
    </source>
</evidence>
<evidence type="ECO:0000256" key="7">
    <source>
        <dbReference type="ARBA" id="ARBA00023136"/>
    </source>
</evidence>
<feature type="transmembrane region" description="Helical" evidence="9">
    <location>
        <begin position="476"/>
        <end position="497"/>
    </location>
</feature>
<dbReference type="Proteomes" id="UP000007110">
    <property type="component" value="Unassembled WGS sequence"/>
</dbReference>
<comment type="similarity">
    <text evidence="2">Belongs to the ABC-2 integral membrane protein family.</text>
</comment>
<evidence type="ECO:0000259" key="10">
    <source>
        <dbReference type="PROSITE" id="PS51012"/>
    </source>
</evidence>
<dbReference type="InParanoid" id="A0A7M7NB22"/>
<feature type="region of interest" description="Disordered" evidence="8">
    <location>
        <begin position="75"/>
        <end position="98"/>
    </location>
</feature>
<feature type="transmembrane region" description="Helical" evidence="9">
    <location>
        <begin position="350"/>
        <end position="377"/>
    </location>
</feature>
<evidence type="ECO:0000313" key="12">
    <source>
        <dbReference type="Proteomes" id="UP000007110"/>
    </source>
</evidence>
<reference evidence="12" key="1">
    <citation type="submission" date="2015-02" db="EMBL/GenBank/DDBJ databases">
        <title>Genome sequencing for Strongylocentrotus purpuratus.</title>
        <authorList>
            <person name="Murali S."/>
            <person name="Liu Y."/>
            <person name="Vee V."/>
            <person name="English A."/>
            <person name="Wang M."/>
            <person name="Skinner E."/>
            <person name="Han Y."/>
            <person name="Muzny D.M."/>
            <person name="Worley K.C."/>
            <person name="Gibbs R.A."/>
        </authorList>
    </citation>
    <scope>NUCLEOTIDE SEQUENCE</scope>
</reference>
<dbReference type="GO" id="GO:0043190">
    <property type="term" value="C:ATP-binding cassette (ABC) transporter complex"/>
    <property type="evidence" value="ECO:0007669"/>
    <property type="project" value="InterPro"/>
</dbReference>
<feature type="domain" description="ABC transmembrane type-2" evidence="10">
    <location>
        <begin position="273"/>
        <end position="500"/>
    </location>
</feature>
<evidence type="ECO:0000256" key="5">
    <source>
        <dbReference type="ARBA" id="ARBA00022692"/>
    </source>
</evidence>
<evidence type="ECO:0000256" key="1">
    <source>
        <dbReference type="ARBA" id="ARBA00004651"/>
    </source>
</evidence>
<organism evidence="11 12">
    <name type="scientific">Strongylocentrotus purpuratus</name>
    <name type="common">Purple sea urchin</name>
    <dbReference type="NCBI Taxonomy" id="7668"/>
    <lineage>
        <taxon>Eukaryota</taxon>
        <taxon>Metazoa</taxon>
        <taxon>Echinodermata</taxon>
        <taxon>Eleutherozoa</taxon>
        <taxon>Echinozoa</taxon>
        <taxon>Echinoidea</taxon>
        <taxon>Euechinoidea</taxon>
        <taxon>Echinacea</taxon>
        <taxon>Camarodonta</taxon>
        <taxon>Echinidea</taxon>
        <taxon>Strongylocentrotidae</taxon>
        <taxon>Strongylocentrotus</taxon>
    </lineage>
</organism>
<keyword evidence="12" id="KW-1185">Reference proteome</keyword>
<dbReference type="InterPro" id="IPR000412">
    <property type="entry name" value="ABC_2_transport"/>
</dbReference>
<feature type="compositionally biased region" description="Acidic residues" evidence="8">
    <location>
        <begin position="1"/>
        <end position="13"/>
    </location>
</feature>
<dbReference type="InterPro" id="IPR047817">
    <property type="entry name" value="ABC2_TM_bact-type"/>
</dbReference>
<evidence type="ECO:0000256" key="8">
    <source>
        <dbReference type="SAM" id="MobiDB-lite"/>
    </source>
</evidence>
<feature type="region of interest" description="Disordered" evidence="8">
    <location>
        <begin position="1"/>
        <end position="21"/>
    </location>
</feature>
<dbReference type="PANTHER" id="PTHR30294:SF38">
    <property type="entry name" value="TRANSPORT PERMEASE PROTEIN"/>
    <property type="match status" value="1"/>
</dbReference>
<dbReference type="AlphaFoldDB" id="A0A7M7NB22"/>
<dbReference type="PRINTS" id="PR00164">
    <property type="entry name" value="ABC2TRNSPORT"/>
</dbReference>
<comment type="subcellular location">
    <subcellularLocation>
        <location evidence="1">Cell membrane</location>
        <topology evidence="1">Multi-pass membrane protein</topology>
    </subcellularLocation>
</comment>
<dbReference type="OMA" id="HWGQELI"/>
<dbReference type="PROSITE" id="PS51012">
    <property type="entry name" value="ABC_TM2"/>
    <property type="match status" value="1"/>
</dbReference>
<keyword evidence="3" id="KW-0813">Transport</keyword>
<dbReference type="GO" id="GO:0140359">
    <property type="term" value="F:ABC-type transporter activity"/>
    <property type="evidence" value="ECO:0007669"/>
    <property type="project" value="InterPro"/>
</dbReference>
<evidence type="ECO:0000256" key="9">
    <source>
        <dbReference type="SAM" id="Phobius"/>
    </source>
</evidence>
<evidence type="ECO:0000256" key="3">
    <source>
        <dbReference type="ARBA" id="ARBA00022448"/>
    </source>
</evidence>
<keyword evidence="6 9" id="KW-1133">Transmembrane helix</keyword>
<keyword evidence="5 9" id="KW-0812">Transmembrane</keyword>
<dbReference type="GeneID" id="589868"/>
<dbReference type="KEGG" id="spu:589868"/>
<feature type="transmembrane region" description="Helical" evidence="9">
    <location>
        <begin position="384"/>
        <end position="409"/>
    </location>
</feature>
<dbReference type="Pfam" id="PF12698">
    <property type="entry name" value="ABC2_membrane_3"/>
    <property type="match status" value="1"/>
</dbReference>
<evidence type="ECO:0000256" key="6">
    <source>
        <dbReference type="ARBA" id="ARBA00022989"/>
    </source>
</evidence>
<reference evidence="11" key="2">
    <citation type="submission" date="2021-01" db="UniProtKB">
        <authorList>
            <consortium name="EnsemblMetazoa"/>
        </authorList>
    </citation>
    <scope>IDENTIFICATION</scope>
</reference>
<dbReference type="PANTHER" id="PTHR30294">
    <property type="entry name" value="MEMBRANE COMPONENT OF ABC TRANSPORTER YHHJ-RELATED"/>
    <property type="match status" value="1"/>
</dbReference>
<dbReference type="OrthoDB" id="10255969at2759"/>
<feature type="transmembrane region" description="Helical" evidence="9">
    <location>
        <begin position="306"/>
        <end position="330"/>
    </location>
</feature>
<feature type="transmembrane region" description="Helical" evidence="9">
    <location>
        <begin position="444"/>
        <end position="464"/>
    </location>
</feature>
<dbReference type="GO" id="GO:0005886">
    <property type="term" value="C:plasma membrane"/>
    <property type="evidence" value="ECO:0000318"/>
    <property type="project" value="GO_Central"/>
</dbReference>
<name>A0A7M7NB22_STRPU</name>
<dbReference type="EnsemblMetazoa" id="XM_030977844">
    <property type="protein sequence ID" value="XP_030833704"/>
    <property type="gene ID" value="LOC589868"/>
</dbReference>
<sequence length="501" mass="55120">MADIEGDDDEDDIPTSVRAASISEVNERTRLISESSSHVTQYTNQVYDDVPAIASAPPNGDANQHANDDVYEEISQRRANGGVARSMSTMTTKTETPDYHYEMPPLKYTDIFPSLLNMWALLIKDLLKLVRNPGLTLFQFLLPVVEVSLFFLAIGGPPRNLAVAVVNNDAYAAFNLSDIYLNQIDDSMISQKPVDTYEEAFADIRQSGKYWGIIEIPANYSHYLIQRVVQGNAVDNVTLFGSTVRVTMDATNQQIAVSIQTALLAAYESFVDVVLTSIGVNPAVAQIPIAFQEPIYGEVDAPFTNFMAAGVILTVIFFHAVALTSMTFVVERKEGLLDRIWVAGVGPGEVSIAHVMTQFIIISVQIALVLVFTFAVFDIPNEGSLFLVILMMMLQGLCGMALGLLISAFCDSESTAIQLALGSFYPLLLLSGVVWPIEAMPEPVYYIALALPQTLAAEGIRAILGRGWDMSYFEVWIGYLTTTAWWLVLLTLATIVLRVRR</sequence>
<keyword evidence="4" id="KW-1003">Cell membrane</keyword>
<evidence type="ECO:0000256" key="2">
    <source>
        <dbReference type="ARBA" id="ARBA00007783"/>
    </source>
</evidence>